<keyword evidence="1" id="KW-0732">Signal</keyword>
<protein>
    <submittedName>
        <fullName evidence="2">Putative secreted histamine binding protein of 21.3 kDa</fullName>
    </submittedName>
</protein>
<dbReference type="EMBL" id="GANP01013523">
    <property type="protein sequence ID" value="JAB70945.1"/>
    <property type="molecule type" value="mRNA"/>
</dbReference>
<organism evidence="2">
    <name type="scientific">Ixodes ricinus</name>
    <name type="common">Common tick</name>
    <name type="synonym">Acarus ricinus</name>
    <dbReference type="NCBI Taxonomy" id="34613"/>
    <lineage>
        <taxon>Eukaryota</taxon>
        <taxon>Metazoa</taxon>
        <taxon>Ecdysozoa</taxon>
        <taxon>Arthropoda</taxon>
        <taxon>Chelicerata</taxon>
        <taxon>Arachnida</taxon>
        <taxon>Acari</taxon>
        <taxon>Parasitiformes</taxon>
        <taxon>Ixodida</taxon>
        <taxon>Ixodoidea</taxon>
        <taxon>Ixodidae</taxon>
        <taxon>Ixodinae</taxon>
        <taxon>Ixodes</taxon>
    </lineage>
</organism>
<evidence type="ECO:0000256" key="1">
    <source>
        <dbReference type="SAM" id="SignalP"/>
    </source>
</evidence>
<sequence length="71" mass="7916">MPLHLTLEAWSLLMICLGVFVVASTSPEKAGSVWIPVEIPLLNSAKTPLDEKDVKLQRYQDFKRGILYGST</sequence>
<accession>V5GKX7</accession>
<name>V5GKX7_IXORI</name>
<reference evidence="2" key="1">
    <citation type="journal article" date="2015" name="Sci. Rep.">
        <title>Tissue- and time-dependent transcription in Ixodes ricinus salivary glands and midguts when blood feeding on the vertebrate host.</title>
        <authorList>
            <person name="Kotsyfakis M."/>
            <person name="Schwarz A."/>
            <person name="Erhart J."/>
            <person name="Ribeiro J.M."/>
        </authorList>
    </citation>
    <scope>NUCLEOTIDE SEQUENCE</scope>
    <source>
        <tissue evidence="2">Salivary gland and midgut</tissue>
    </source>
</reference>
<evidence type="ECO:0000313" key="2">
    <source>
        <dbReference type="EMBL" id="JAB70945.1"/>
    </source>
</evidence>
<feature type="chain" id="PRO_5004733759" evidence="1">
    <location>
        <begin position="24"/>
        <end position="71"/>
    </location>
</feature>
<feature type="signal peptide" evidence="1">
    <location>
        <begin position="1"/>
        <end position="23"/>
    </location>
</feature>
<proteinExistence type="evidence at transcript level"/>
<dbReference type="AlphaFoldDB" id="V5GKX7"/>